<sequence>MQEYPNITITTKDAARLETLLETLSADGFPGRKALEEELYRANVVAPEEVPPSVVTMNSTVRFAMLPSGTERRLKLVYPGKSDASEDSISILAPVGSALLGLAEGDDIHWPNPNGGTLHLVVHEVEDQPERAGHYDL</sequence>
<dbReference type="PANTHER" id="PTHR30437:SF5">
    <property type="entry name" value="REGULATOR OF NUCLEOSIDE DIPHOSPHATE KINASE"/>
    <property type="match status" value="1"/>
</dbReference>
<dbReference type="GO" id="GO:0006354">
    <property type="term" value="P:DNA-templated transcription elongation"/>
    <property type="evidence" value="ECO:0007669"/>
    <property type="project" value="TreeGrafter"/>
</dbReference>
<dbReference type="SUPFAM" id="SSF54534">
    <property type="entry name" value="FKBP-like"/>
    <property type="match status" value="1"/>
</dbReference>
<feature type="domain" description="Transcription elongation factor GreA/GreB C-terminal" evidence="1">
    <location>
        <begin position="52"/>
        <end position="126"/>
    </location>
</feature>
<name>A0A212JEV2_9BACT</name>
<evidence type="ECO:0000259" key="1">
    <source>
        <dbReference type="Pfam" id="PF01272"/>
    </source>
</evidence>
<evidence type="ECO:0000259" key="2">
    <source>
        <dbReference type="Pfam" id="PF14760"/>
    </source>
</evidence>
<organism evidence="3">
    <name type="scientific">uncultured Desulfovibrio sp</name>
    <dbReference type="NCBI Taxonomy" id="167968"/>
    <lineage>
        <taxon>Bacteria</taxon>
        <taxon>Pseudomonadati</taxon>
        <taxon>Thermodesulfobacteriota</taxon>
        <taxon>Desulfovibrionia</taxon>
        <taxon>Desulfovibrionales</taxon>
        <taxon>Desulfovibrionaceae</taxon>
        <taxon>Desulfovibrio</taxon>
        <taxon>environmental samples</taxon>
    </lineage>
</organism>
<feature type="domain" description="Regulator of nucleoside diphosphate kinase N-terminal" evidence="2">
    <location>
        <begin position="5"/>
        <end position="45"/>
    </location>
</feature>
<dbReference type="PANTHER" id="PTHR30437">
    <property type="entry name" value="TRANSCRIPTION ELONGATION FACTOR GREA"/>
    <property type="match status" value="1"/>
</dbReference>
<dbReference type="EMBL" id="FLUP01000001">
    <property type="protein sequence ID" value="SBV97968.1"/>
    <property type="molecule type" value="Genomic_DNA"/>
</dbReference>
<dbReference type="Pfam" id="PF14760">
    <property type="entry name" value="Rnk_N"/>
    <property type="match status" value="1"/>
</dbReference>
<dbReference type="InterPro" id="IPR001437">
    <property type="entry name" value="Tscrpt_elong_fac_GreA/B_C"/>
</dbReference>
<dbReference type="InterPro" id="IPR029462">
    <property type="entry name" value="Rnk_N"/>
</dbReference>
<dbReference type="GO" id="GO:0016301">
    <property type="term" value="F:kinase activity"/>
    <property type="evidence" value="ECO:0007669"/>
    <property type="project" value="UniProtKB-KW"/>
</dbReference>
<dbReference type="GO" id="GO:0003677">
    <property type="term" value="F:DNA binding"/>
    <property type="evidence" value="ECO:0007669"/>
    <property type="project" value="InterPro"/>
</dbReference>
<dbReference type="RefSeq" id="WP_215647245.1">
    <property type="nucleotide sequence ID" value="NZ_CABUEN010000001.1"/>
</dbReference>
<accession>A0A212JEV2</accession>
<dbReference type="GO" id="GO:0070063">
    <property type="term" value="F:RNA polymerase binding"/>
    <property type="evidence" value="ECO:0007669"/>
    <property type="project" value="InterPro"/>
</dbReference>
<reference evidence="3" key="1">
    <citation type="submission" date="2016-04" db="EMBL/GenBank/DDBJ databases">
        <authorList>
            <person name="Evans L.H."/>
            <person name="Alamgir A."/>
            <person name="Owens N."/>
            <person name="Weber N.D."/>
            <person name="Virtaneva K."/>
            <person name="Barbian K."/>
            <person name="Babar A."/>
            <person name="Rosenke K."/>
        </authorList>
    </citation>
    <scope>NUCLEOTIDE SEQUENCE</scope>
    <source>
        <strain evidence="3">92-2</strain>
    </source>
</reference>
<dbReference type="InterPro" id="IPR036953">
    <property type="entry name" value="GreA/GreB_C_sf"/>
</dbReference>
<keyword evidence="3" id="KW-0418">Kinase</keyword>
<gene>
    <name evidence="3" type="primary">rnk</name>
    <name evidence="3" type="ORF">KM92DES2_10994</name>
</gene>
<protein>
    <submittedName>
        <fullName evidence="3">Regulator of nucleoside diphosphate kinase</fullName>
    </submittedName>
</protein>
<dbReference type="Gene3D" id="3.10.50.30">
    <property type="entry name" value="Transcription elongation factor, GreA/GreB, C-terminal domain"/>
    <property type="match status" value="1"/>
</dbReference>
<dbReference type="FunFam" id="3.10.50.30:FF:000002">
    <property type="entry name" value="Regulator of nucleoside diphosphate kinase"/>
    <property type="match status" value="1"/>
</dbReference>
<dbReference type="NCBIfam" id="NF004396">
    <property type="entry name" value="PRK05753.1"/>
    <property type="match status" value="1"/>
</dbReference>
<dbReference type="AlphaFoldDB" id="A0A212JEV2"/>
<dbReference type="Pfam" id="PF01272">
    <property type="entry name" value="GreA_GreB"/>
    <property type="match status" value="1"/>
</dbReference>
<evidence type="ECO:0000313" key="3">
    <source>
        <dbReference type="EMBL" id="SBV97968.1"/>
    </source>
</evidence>
<proteinExistence type="predicted"/>
<keyword evidence="3" id="KW-0808">Transferase</keyword>
<dbReference type="GO" id="GO:0032784">
    <property type="term" value="P:regulation of DNA-templated transcription elongation"/>
    <property type="evidence" value="ECO:0007669"/>
    <property type="project" value="InterPro"/>
</dbReference>
<dbReference type="Gene3D" id="1.10.286.20">
    <property type="match status" value="1"/>
</dbReference>
<dbReference type="InterPro" id="IPR023459">
    <property type="entry name" value="Tscrpt_elong_fac_GreA/B_fam"/>
</dbReference>